<dbReference type="PANTHER" id="PTHR48043:SF145">
    <property type="entry name" value="FI06409P-RELATED"/>
    <property type="match status" value="1"/>
</dbReference>
<protein>
    <recommendedName>
        <fullName evidence="5">UDP-glucuronosyltransferase</fullName>
        <ecNumber evidence="5">2.4.1.17</ecNumber>
    </recommendedName>
</protein>
<dbReference type="Pfam" id="PF00201">
    <property type="entry name" value="UDPGT"/>
    <property type="match status" value="1"/>
</dbReference>
<dbReference type="GeneID" id="106150700"/>
<dbReference type="EC" id="2.4.1.17" evidence="5"/>
<evidence type="ECO:0000256" key="2">
    <source>
        <dbReference type="ARBA" id="ARBA00022676"/>
    </source>
</evidence>
<dbReference type="PROSITE" id="PS00375">
    <property type="entry name" value="UDPGT"/>
    <property type="match status" value="1"/>
</dbReference>
<comment type="similarity">
    <text evidence="1 4">Belongs to the UDP-glycosyltransferase family.</text>
</comment>
<sequence length="520" mass="59393">MAVMHLCFLLLVGAFISLYGGAIGAKILLYPYSQMYNSRFRNIMKIGQMMAARNHSVSMLITTDINLKDIPEGIMVLTVKVDYETLSFSSEELLTDVHKNPFPLVMKLVEKSRGTLDALFGNKELLDTLISKKFDLLFYDIIATESLVLRDYLNIPGVGYSNLGFDGDWTVYPEHPAYMPNIITGYSDHMSFWERLMNTLMLTMTVFFKYYVTAPFNDAKEKYNLNKSLPITTSYTRLSILIVNVDFAFDYPRPVYPWVKTVSGILFHPAKPLSKDLEEFVESSGEHGIIIMSFGSMVAELTPEKAEIIARVFAQLPQKIIWRNNNSDISGLANNTKVMNWIPQNDLVGHAKARLFITHCGISGSHEALYHGVPVVAVPLFVDQFSHATKFVERLGMGEKLDFYNITRSTFSAVILKVLNNPSYFANAKRAAAMVRDQPMDGKETLMYWVEYVIRNNGTLHFHSQAMERLSWYQYLLLDVIIFLFMVVVCVFIFLIFCSKMLCSHVFKVQPQLRKRDKTD</sequence>
<dbReference type="FunFam" id="3.40.50.2000:FF:000021">
    <property type="entry name" value="UDP-glucuronosyltransferase"/>
    <property type="match status" value="1"/>
</dbReference>
<gene>
    <name evidence="7" type="primary">LOC106150700</name>
</gene>
<dbReference type="CDD" id="cd03784">
    <property type="entry name" value="GT1_Gtf-like"/>
    <property type="match status" value="1"/>
</dbReference>
<dbReference type="PANTHER" id="PTHR48043">
    <property type="entry name" value="EG:EG0003.4 PROTEIN-RELATED"/>
    <property type="match status" value="1"/>
</dbReference>
<dbReference type="OrthoDB" id="5835829at2759"/>
<name>A0A1S3GZ03_LINAN</name>
<dbReference type="GO" id="GO:0015020">
    <property type="term" value="F:glucuronosyltransferase activity"/>
    <property type="evidence" value="ECO:0007669"/>
    <property type="project" value="UniProtKB-EC"/>
</dbReference>
<comment type="catalytic activity">
    <reaction evidence="5">
        <text>glucuronate acceptor + UDP-alpha-D-glucuronate = acceptor beta-D-glucuronoside + UDP + H(+)</text>
        <dbReference type="Rhea" id="RHEA:21032"/>
        <dbReference type="ChEBI" id="CHEBI:15378"/>
        <dbReference type="ChEBI" id="CHEBI:58052"/>
        <dbReference type="ChEBI" id="CHEBI:58223"/>
        <dbReference type="ChEBI" id="CHEBI:132367"/>
        <dbReference type="ChEBI" id="CHEBI:132368"/>
        <dbReference type="EC" id="2.4.1.17"/>
    </reaction>
</comment>
<dbReference type="AlphaFoldDB" id="A0A1S3GZ03"/>
<keyword evidence="2 4" id="KW-0328">Glycosyltransferase</keyword>
<evidence type="ECO:0000256" key="3">
    <source>
        <dbReference type="ARBA" id="ARBA00022679"/>
    </source>
</evidence>
<evidence type="ECO:0000313" key="7">
    <source>
        <dbReference type="RefSeq" id="XP_013379100.1"/>
    </source>
</evidence>
<dbReference type="FunCoup" id="A0A1S3GZ03">
    <property type="interactions" value="678"/>
</dbReference>
<dbReference type="GO" id="GO:0016020">
    <property type="term" value="C:membrane"/>
    <property type="evidence" value="ECO:0007669"/>
    <property type="project" value="UniProtKB-SubCell"/>
</dbReference>
<keyword evidence="5" id="KW-0472">Membrane</keyword>
<comment type="subcellular location">
    <subcellularLocation>
        <location evidence="5">Membrane</location>
        <topology evidence="5">Single-pass membrane protein</topology>
    </subcellularLocation>
</comment>
<keyword evidence="3 4" id="KW-0808">Transferase</keyword>
<keyword evidence="6" id="KW-1185">Reference proteome</keyword>
<evidence type="ECO:0000256" key="4">
    <source>
        <dbReference type="RuleBase" id="RU003718"/>
    </source>
</evidence>
<proteinExistence type="inferred from homology"/>
<dbReference type="Proteomes" id="UP000085678">
    <property type="component" value="Unplaced"/>
</dbReference>
<dbReference type="InterPro" id="IPR050271">
    <property type="entry name" value="UDP-glycosyltransferase"/>
</dbReference>
<keyword evidence="5" id="KW-1133">Transmembrane helix</keyword>
<dbReference type="STRING" id="7574.A0A1S3GZ03"/>
<evidence type="ECO:0000256" key="1">
    <source>
        <dbReference type="ARBA" id="ARBA00009995"/>
    </source>
</evidence>
<dbReference type="InParanoid" id="A0A1S3GZ03"/>
<reference evidence="7" key="1">
    <citation type="submission" date="2025-08" db="UniProtKB">
        <authorList>
            <consortium name="RefSeq"/>
        </authorList>
    </citation>
    <scope>IDENTIFICATION</scope>
    <source>
        <tissue evidence="7">Gonads</tissue>
    </source>
</reference>
<dbReference type="InterPro" id="IPR002213">
    <property type="entry name" value="UDP_glucos_trans"/>
</dbReference>
<dbReference type="InterPro" id="IPR035595">
    <property type="entry name" value="UDP_glycos_trans_CS"/>
</dbReference>
<feature type="transmembrane region" description="Helical" evidence="5">
    <location>
        <begin position="472"/>
        <end position="498"/>
    </location>
</feature>
<evidence type="ECO:0000313" key="6">
    <source>
        <dbReference type="Proteomes" id="UP000085678"/>
    </source>
</evidence>
<dbReference type="RefSeq" id="XP_013379100.1">
    <property type="nucleotide sequence ID" value="XM_013523646.1"/>
</dbReference>
<keyword evidence="5" id="KW-0812">Transmembrane</keyword>
<evidence type="ECO:0000256" key="5">
    <source>
        <dbReference type="RuleBase" id="RU362059"/>
    </source>
</evidence>
<organism evidence="6 7">
    <name type="scientific">Lingula anatina</name>
    <name type="common">Brachiopod</name>
    <name type="synonym">Lingula unguis</name>
    <dbReference type="NCBI Taxonomy" id="7574"/>
    <lineage>
        <taxon>Eukaryota</taxon>
        <taxon>Metazoa</taxon>
        <taxon>Spiralia</taxon>
        <taxon>Lophotrochozoa</taxon>
        <taxon>Brachiopoda</taxon>
        <taxon>Linguliformea</taxon>
        <taxon>Lingulata</taxon>
        <taxon>Lingulida</taxon>
        <taxon>Linguloidea</taxon>
        <taxon>Lingulidae</taxon>
        <taxon>Lingula</taxon>
    </lineage>
</organism>
<accession>A0A1S3GZ03</accession>
<dbReference type="Gene3D" id="3.40.50.2000">
    <property type="entry name" value="Glycogen Phosphorylase B"/>
    <property type="match status" value="1"/>
</dbReference>
<dbReference type="KEGG" id="lak:106150700"/>
<dbReference type="SUPFAM" id="SSF53756">
    <property type="entry name" value="UDP-Glycosyltransferase/glycogen phosphorylase"/>
    <property type="match status" value="1"/>
</dbReference>